<proteinExistence type="predicted"/>
<keyword evidence="2" id="KW-1185">Reference proteome</keyword>
<gene>
    <name evidence="1" type="ORF">IPOD504_LOCUS11654</name>
</gene>
<protein>
    <submittedName>
        <fullName evidence="1">Uncharacterized protein</fullName>
    </submittedName>
</protein>
<accession>A0ABN8IQV1</accession>
<sequence>MPLGAELQLVINRQSSGAFGKPRVGTHATACERPHRINPTKSRTAGVSTSASAHCCADDISMPFLRTLRPQGLA</sequence>
<dbReference type="Proteomes" id="UP000837857">
    <property type="component" value="Chromosome 28"/>
</dbReference>
<organism evidence="1 2">
    <name type="scientific">Iphiclides podalirius</name>
    <name type="common">scarce swallowtail</name>
    <dbReference type="NCBI Taxonomy" id="110791"/>
    <lineage>
        <taxon>Eukaryota</taxon>
        <taxon>Metazoa</taxon>
        <taxon>Ecdysozoa</taxon>
        <taxon>Arthropoda</taxon>
        <taxon>Hexapoda</taxon>
        <taxon>Insecta</taxon>
        <taxon>Pterygota</taxon>
        <taxon>Neoptera</taxon>
        <taxon>Endopterygota</taxon>
        <taxon>Lepidoptera</taxon>
        <taxon>Glossata</taxon>
        <taxon>Ditrysia</taxon>
        <taxon>Papilionoidea</taxon>
        <taxon>Papilionidae</taxon>
        <taxon>Papilioninae</taxon>
        <taxon>Iphiclides</taxon>
    </lineage>
</organism>
<reference evidence="1" key="1">
    <citation type="submission" date="2022-03" db="EMBL/GenBank/DDBJ databases">
        <authorList>
            <person name="Martin H S."/>
        </authorList>
    </citation>
    <scope>NUCLEOTIDE SEQUENCE</scope>
</reference>
<evidence type="ECO:0000313" key="1">
    <source>
        <dbReference type="EMBL" id="CAH2062037.1"/>
    </source>
</evidence>
<evidence type="ECO:0000313" key="2">
    <source>
        <dbReference type="Proteomes" id="UP000837857"/>
    </source>
</evidence>
<name>A0ABN8IQV1_9NEOP</name>
<feature type="non-terminal residue" evidence="1">
    <location>
        <position position="1"/>
    </location>
</feature>
<dbReference type="EMBL" id="OW152840">
    <property type="protein sequence ID" value="CAH2062037.1"/>
    <property type="molecule type" value="Genomic_DNA"/>
</dbReference>